<reference evidence="3 4" key="2">
    <citation type="journal article" date="2022" name="Int. J. Syst. Evol. Microbiol.">
        <title>Strains of Bradyrhizobium barranii sp. nov. associated with legumes native to Canada are symbionts of soybeans and belong to different subspecies (subsp. barranii subsp. nov. and subsp. apii subsp. nov.) and symbiovars (sv. glycinearum and sv. septentrionale).</title>
        <authorList>
            <person name="Bromfield E.S.P."/>
            <person name="Cloutier S."/>
            <person name="Wasai-Hara S."/>
            <person name="Minamisawa K."/>
        </authorList>
    </citation>
    <scope>NUCLEOTIDE SEQUENCE [LARGE SCALE GENOMIC DNA]</scope>
    <source>
        <strain evidence="3 4">144S4</strain>
    </source>
</reference>
<feature type="coiled-coil region" evidence="1">
    <location>
        <begin position="63"/>
        <end position="90"/>
    </location>
</feature>
<name>A0A939S6G2_9BRAD</name>
<dbReference type="Proteomes" id="UP000664702">
    <property type="component" value="Chromosome"/>
</dbReference>
<evidence type="ECO:0000256" key="1">
    <source>
        <dbReference type="SAM" id="Coils"/>
    </source>
</evidence>
<evidence type="ECO:0000313" key="2">
    <source>
        <dbReference type="EMBL" id="MBO1865421.1"/>
    </source>
</evidence>
<protein>
    <submittedName>
        <fullName evidence="2">Phospholipase</fullName>
    </submittedName>
</protein>
<evidence type="ECO:0000313" key="3">
    <source>
        <dbReference type="EMBL" id="UEM09044.1"/>
    </source>
</evidence>
<proteinExistence type="predicted"/>
<accession>A0A939S6G2</accession>
<keyword evidence="1" id="KW-0175">Coiled coil</keyword>
<gene>
    <name evidence="3" type="ORF">J4G43_030360</name>
    <name evidence="2" type="ORF">J4G43_32335</name>
</gene>
<dbReference type="KEGG" id="bban:J4G43_030360"/>
<dbReference type="AlphaFoldDB" id="A0A939S6G2"/>
<evidence type="ECO:0000313" key="4">
    <source>
        <dbReference type="Proteomes" id="UP000664702"/>
    </source>
</evidence>
<dbReference type="RefSeq" id="WP_208087224.1">
    <property type="nucleotide sequence ID" value="NZ_CP086136.1"/>
</dbReference>
<dbReference type="EMBL" id="JAGEMI010000001">
    <property type="protein sequence ID" value="MBO1865421.1"/>
    <property type="molecule type" value="Genomic_DNA"/>
</dbReference>
<reference evidence="2" key="1">
    <citation type="submission" date="2021-03" db="EMBL/GenBank/DDBJ databases">
        <title>Whole Genome Sequence of Bradyrhizobium sp. Strain 144S4.</title>
        <authorList>
            <person name="Bromfield E.S.P."/>
            <person name="Cloutier S."/>
        </authorList>
    </citation>
    <scope>NUCLEOTIDE SEQUENCE [LARGE SCALE GENOMIC DNA]</scope>
    <source>
        <strain evidence="2">144S4</strain>
    </source>
</reference>
<dbReference type="EMBL" id="CP086136">
    <property type="protein sequence ID" value="UEM09044.1"/>
    <property type="molecule type" value="Genomic_DNA"/>
</dbReference>
<sequence>MPRQQDDDISKTDFAWQLRLHSLAYLPNIDRFIDLRHPKAGRHILPVLNEAGRMLRDTSIQSCLAARAAYEAELAEIAKAEQQKAALAEQLAPAAIAPCRADLEGPQAVSQLADDFIVQTTRNDGVVWADLVRLGWTGPQLKRHSDAARIVAQRRQEKQTAEVMA</sequence>
<organism evidence="2">
    <name type="scientific">Bradyrhizobium barranii subsp. barranii</name>
    <dbReference type="NCBI Taxonomy" id="2823807"/>
    <lineage>
        <taxon>Bacteria</taxon>
        <taxon>Pseudomonadati</taxon>
        <taxon>Pseudomonadota</taxon>
        <taxon>Alphaproteobacteria</taxon>
        <taxon>Hyphomicrobiales</taxon>
        <taxon>Nitrobacteraceae</taxon>
        <taxon>Bradyrhizobium</taxon>
        <taxon>Bradyrhizobium barranii</taxon>
    </lineage>
</organism>